<gene>
    <name evidence="2" type="ORF">RG47T_1587</name>
</gene>
<dbReference type="EMBL" id="MPPL01000001">
    <property type="protein sequence ID" value="OKS86137.1"/>
    <property type="molecule type" value="Genomic_DNA"/>
</dbReference>
<dbReference type="Proteomes" id="UP000186720">
    <property type="component" value="Unassembled WGS sequence"/>
</dbReference>
<comment type="caution">
    <text evidence="2">The sequence shown here is derived from an EMBL/GenBank/DDBJ whole genome shotgun (WGS) entry which is preliminary data.</text>
</comment>
<evidence type="ECO:0000313" key="3">
    <source>
        <dbReference type="Proteomes" id="UP000186720"/>
    </source>
</evidence>
<feature type="chain" id="PRO_5010181159" evidence="1">
    <location>
        <begin position="29"/>
        <end position="127"/>
    </location>
</feature>
<dbReference type="RefSeq" id="WP_074488871.1">
    <property type="nucleotide sequence ID" value="NZ_FPAM01000002.1"/>
</dbReference>
<name>A0A1Q5ZWJ0_9SPHI</name>
<feature type="signal peptide" evidence="1">
    <location>
        <begin position="1"/>
        <end position="28"/>
    </location>
</feature>
<protein>
    <submittedName>
        <fullName evidence="2">Uncharacterized protein</fullName>
    </submittedName>
</protein>
<organism evidence="2 3">
    <name type="scientific">Mucilaginibacter polytrichastri</name>
    <dbReference type="NCBI Taxonomy" id="1302689"/>
    <lineage>
        <taxon>Bacteria</taxon>
        <taxon>Pseudomonadati</taxon>
        <taxon>Bacteroidota</taxon>
        <taxon>Sphingobacteriia</taxon>
        <taxon>Sphingobacteriales</taxon>
        <taxon>Sphingobacteriaceae</taxon>
        <taxon>Mucilaginibacter</taxon>
    </lineage>
</organism>
<evidence type="ECO:0000256" key="1">
    <source>
        <dbReference type="SAM" id="SignalP"/>
    </source>
</evidence>
<evidence type="ECO:0000313" key="2">
    <source>
        <dbReference type="EMBL" id="OKS86137.1"/>
    </source>
</evidence>
<accession>A0A1Q5ZWJ0</accession>
<keyword evidence="3" id="KW-1185">Reference proteome</keyword>
<dbReference type="STRING" id="1302689.RG47T_1587"/>
<reference evidence="2 3" key="1">
    <citation type="submission" date="2016-11" db="EMBL/GenBank/DDBJ databases">
        <title>Whole Genome Sequencing of Mucilaginibacter polytrichastri RG4-7(T) isolated from the moss sample.</title>
        <authorList>
            <person name="Li Y."/>
        </authorList>
    </citation>
    <scope>NUCLEOTIDE SEQUENCE [LARGE SCALE GENOMIC DNA]</scope>
    <source>
        <strain evidence="2 3">RG4-7</strain>
    </source>
</reference>
<keyword evidence="1" id="KW-0732">Signal</keyword>
<sequence>MENSIELKKTVLAMIACVLMGLLSSACHGPAAGFAGTYVNHAVGEFSIADDTLVIAQGDDDSFLIHRKTGYNVLNESGKPGHRRYETEEWKAVYDAQKKVLETRKGLVISFSGAELLLENSRYRRTN</sequence>
<dbReference type="OrthoDB" id="798527at2"/>
<proteinExistence type="predicted"/>
<dbReference type="AlphaFoldDB" id="A0A1Q5ZWJ0"/>